<keyword evidence="10" id="KW-1185">Reference proteome</keyword>
<evidence type="ECO:0000256" key="6">
    <source>
        <dbReference type="ARBA" id="ARBA00022989"/>
    </source>
</evidence>
<proteinExistence type="inferred from homology"/>
<name>A0A834ZL32_TETSI</name>
<keyword evidence="7" id="KW-0406">Ion transport</keyword>
<dbReference type="GO" id="GO:0046961">
    <property type="term" value="F:proton-transporting ATPase activity, rotational mechanism"/>
    <property type="evidence" value="ECO:0007669"/>
    <property type="project" value="InterPro"/>
</dbReference>
<evidence type="ECO:0000256" key="7">
    <source>
        <dbReference type="ARBA" id="ARBA00023065"/>
    </source>
</evidence>
<organism evidence="9 10">
    <name type="scientific">Tetracentron sinense</name>
    <name type="common">Spur-leaf</name>
    <dbReference type="NCBI Taxonomy" id="13715"/>
    <lineage>
        <taxon>Eukaryota</taxon>
        <taxon>Viridiplantae</taxon>
        <taxon>Streptophyta</taxon>
        <taxon>Embryophyta</taxon>
        <taxon>Tracheophyta</taxon>
        <taxon>Spermatophyta</taxon>
        <taxon>Magnoliopsida</taxon>
        <taxon>Trochodendrales</taxon>
        <taxon>Trochodendraceae</taxon>
        <taxon>Tetracentron</taxon>
    </lineage>
</organism>
<dbReference type="InterPro" id="IPR008389">
    <property type="entry name" value="ATPase_V0-cplx_e1/e2_su"/>
</dbReference>
<gene>
    <name evidence="9" type="ORF">HHK36_005727</name>
</gene>
<keyword evidence="3" id="KW-0813">Transport</keyword>
<evidence type="ECO:0000256" key="1">
    <source>
        <dbReference type="ARBA" id="ARBA00004141"/>
    </source>
</evidence>
<evidence type="ECO:0000256" key="8">
    <source>
        <dbReference type="ARBA" id="ARBA00023136"/>
    </source>
</evidence>
<accession>A0A834ZL32</accession>
<sequence length="149" mass="16919">MIDFKIKTFVAEIRFSFVVRSNRYGLLDNDPNFCCGGHHCISFGQNLLQQRTFCKSVPPNIGHYSNCLLLDDALQKVLLVFYAAVIETRGALAQSTNNDFSHLLLVLMLYILPNGLLSEFDECLKFDRWAIVYLAQMKPLIVPILSEGE</sequence>
<evidence type="ECO:0000256" key="5">
    <source>
        <dbReference type="ARBA" id="ARBA00022781"/>
    </source>
</evidence>
<evidence type="ECO:0000256" key="2">
    <source>
        <dbReference type="ARBA" id="ARBA00008328"/>
    </source>
</evidence>
<keyword evidence="4" id="KW-0812">Transmembrane</keyword>
<reference evidence="9 10" key="1">
    <citation type="submission" date="2020-04" db="EMBL/GenBank/DDBJ databases">
        <title>Plant Genome Project.</title>
        <authorList>
            <person name="Zhang R.-G."/>
        </authorList>
    </citation>
    <scope>NUCLEOTIDE SEQUENCE [LARGE SCALE GENOMIC DNA]</scope>
    <source>
        <strain evidence="9">YNK0</strain>
        <tissue evidence="9">Leaf</tissue>
    </source>
</reference>
<dbReference type="Proteomes" id="UP000655225">
    <property type="component" value="Unassembled WGS sequence"/>
</dbReference>
<evidence type="ECO:0000313" key="10">
    <source>
        <dbReference type="Proteomes" id="UP000655225"/>
    </source>
</evidence>
<dbReference type="AlphaFoldDB" id="A0A834ZL32"/>
<dbReference type="OrthoDB" id="1508846at2759"/>
<evidence type="ECO:0000256" key="3">
    <source>
        <dbReference type="ARBA" id="ARBA00022448"/>
    </source>
</evidence>
<comment type="subcellular location">
    <subcellularLocation>
        <location evidence="1">Membrane</location>
        <topology evidence="1">Multi-pass membrane protein</topology>
    </subcellularLocation>
</comment>
<dbReference type="EMBL" id="JABCRI010000003">
    <property type="protein sequence ID" value="KAF8409649.1"/>
    <property type="molecule type" value="Genomic_DNA"/>
</dbReference>
<dbReference type="Pfam" id="PF05493">
    <property type="entry name" value="ATP_synt_H"/>
    <property type="match status" value="1"/>
</dbReference>
<keyword evidence="8" id="KW-0472">Membrane</keyword>
<evidence type="ECO:0000313" key="9">
    <source>
        <dbReference type="EMBL" id="KAF8409649.1"/>
    </source>
</evidence>
<comment type="similarity">
    <text evidence="2">Belongs to the V-ATPase e1/e2 subunit family.</text>
</comment>
<keyword evidence="5" id="KW-0375">Hydrogen ion transport</keyword>
<evidence type="ECO:0000256" key="4">
    <source>
        <dbReference type="ARBA" id="ARBA00022692"/>
    </source>
</evidence>
<dbReference type="GO" id="GO:0033179">
    <property type="term" value="C:proton-transporting V-type ATPase, V0 domain"/>
    <property type="evidence" value="ECO:0007669"/>
    <property type="project" value="InterPro"/>
</dbReference>
<comment type="caution">
    <text evidence="9">The sequence shown here is derived from an EMBL/GenBank/DDBJ whole genome shotgun (WGS) entry which is preliminary data.</text>
</comment>
<protein>
    <submittedName>
        <fullName evidence="9">Uncharacterized protein</fullName>
    </submittedName>
</protein>
<keyword evidence="6" id="KW-1133">Transmembrane helix</keyword>